<dbReference type="Gene3D" id="1.20.1050.10">
    <property type="match status" value="1"/>
</dbReference>
<reference evidence="3" key="1">
    <citation type="journal article" date="2013" name="Nat. Genet.">
        <title>The Capsella rubella genome and the genomic consequences of rapid mating system evolution.</title>
        <authorList>
            <person name="Slotte T."/>
            <person name="Hazzouri K.M."/>
            <person name="Agren J.A."/>
            <person name="Koenig D."/>
            <person name="Maumus F."/>
            <person name="Guo Y.L."/>
            <person name="Steige K."/>
            <person name="Platts A.E."/>
            <person name="Escobar J.S."/>
            <person name="Newman L.K."/>
            <person name="Wang W."/>
            <person name="Mandakova T."/>
            <person name="Vello E."/>
            <person name="Smith L.M."/>
            <person name="Henz S.R."/>
            <person name="Steffen J."/>
            <person name="Takuno S."/>
            <person name="Brandvain Y."/>
            <person name="Coop G."/>
            <person name="Andolfatto P."/>
            <person name="Hu T.T."/>
            <person name="Blanchette M."/>
            <person name="Clark R.M."/>
            <person name="Quesneville H."/>
            <person name="Nordborg M."/>
            <person name="Gaut B.S."/>
            <person name="Lysak M.A."/>
            <person name="Jenkins J."/>
            <person name="Grimwood J."/>
            <person name="Chapman J."/>
            <person name="Prochnik S."/>
            <person name="Shu S."/>
            <person name="Rokhsar D."/>
            <person name="Schmutz J."/>
            <person name="Weigel D."/>
            <person name="Wright S.I."/>
        </authorList>
    </citation>
    <scope>NUCLEOTIDE SEQUENCE [LARGE SCALE GENOMIC DNA]</scope>
    <source>
        <strain evidence="3">cv. Monte Gargano</strain>
    </source>
</reference>
<dbReference type="GO" id="GO:0016034">
    <property type="term" value="F:maleylacetoacetate isomerase activity"/>
    <property type="evidence" value="ECO:0007669"/>
    <property type="project" value="TreeGrafter"/>
</dbReference>
<dbReference type="SUPFAM" id="SSF52833">
    <property type="entry name" value="Thioredoxin-like"/>
    <property type="match status" value="1"/>
</dbReference>
<feature type="non-terminal residue" evidence="2">
    <location>
        <position position="1"/>
    </location>
</feature>
<dbReference type="eggNOG" id="KOG0868">
    <property type="taxonomic scope" value="Eukaryota"/>
</dbReference>
<dbReference type="GO" id="GO:0004364">
    <property type="term" value="F:glutathione transferase activity"/>
    <property type="evidence" value="ECO:0007669"/>
    <property type="project" value="TreeGrafter"/>
</dbReference>
<protein>
    <recommendedName>
        <fullName evidence="1">GST N-terminal domain-containing protein</fullName>
    </recommendedName>
</protein>
<proteinExistence type="predicted"/>
<dbReference type="Pfam" id="PF13409">
    <property type="entry name" value="GST_N_2"/>
    <property type="match status" value="1"/>
</dbReference>
<gene>
    <name evidence="2" type="ORF">CARUB_v10018736mg</name>
</gene>
<dbReference type="Proteomes" id="UP000029121">
    <property type="component" value="Unassembled WGS sequence"/>
</dbReference>
<feature type="domain" description="GST N-terminal" evidence="1">
    <location>
        <begin position="1"/>
        <end position="126"/>
    </location>
</feature>
<dbReference type="InterPro" id="IPR036249">
    <property type="entry name" value="Thioredoxin-like_sf"/>
</dbReference>
<dbReference type="Gene3D" id="3.40.30.10">
    <property type="entry name" value="Glutaredoxin"/>
    <property type="match status" value="1"/>
</dbReference>
<dbReference type="AlphaFoldDB" id="R0H7W0"/>
<dbReference type="InterPro" id="IPR036282">
    <property type="entry name" value="Glutathione-S-Trfase_C_sf"/>
</dbReference>
<organism evidence="2 3">
    <name type="scientific">Capsella rubella</name>
    <dbReference type="NCBI Taxonomy" id="81985"/>
    <lineage>
        <taxon>Eukaryota</taxon>
        <taxon>Viridiplantae</taxon>
        <taxon>Streptophyta</taxon>
        <taxon>Embryophyta</taxon>
        <taxon>Tracheophyta</taxon>
        <taxon>Spermatophyta</taxon>
        <taxon>Magnoliopsida</taxon>
        <taxon>eudicotyledons</taxon>
        <taxon>Gunneridae</taxon>
        <taxon>Pentapetalae</taxon>
        <taxon>rosids</taxon>
        <taxon>malvids</taxon>
        <taxon>Brassicales</taxon>
        <taxon>Brassicaceae</taxon>
        <taxon>Camelineae</taxon>
        <taxon>Capsella</taxon>
    </lineage>
</organism>
<dbReference type="EMBL" id="KB870809">
    <property type="protein sequence ID" value="EOA25404.1"/>
    <property type="molecule type" value="Genomic_DNA"/>
</dbReference>
<evidence type="ECO:0000313" key="3">
    <source>
        <dbReference type="Proteomes" id="UP000029121"/>
    </source>
</evidence>
<dbReference type="PANTHER" id="PTHR42673:SF4">
    <property type="entry name" value="MALEYLACETOACETATE ISOMERASE"/>
    <property type="match status" value="1"/>
</dbReference>
<keyword evidence="3" id="KW-1185">Reference proteome</keyword>
<dbReference type="PROSITE" id="PS50404">
    <property type="entry name" value="GST_NTER"/>
    <property type="match status" value="1"/>
</dbReference>
<dbReference type="PANTHER" id="PTHR42673">
    <property type="entry name" value="MALEYLACETOACETATE ISOMERASE"/>
    <property type="match status" value="1"/>
</dbReference>
<name>R0H7W0_9BRAS</name>
<accession>R0H7W0</accession>
<evidence type="ECO:0000259" key="1">
    <source>
        <dbReference type="PROSITE" id="PS50404"/>
    </source>
</evidence>
<dbReference type="InterPro" id="IPR004045">
    <property type="entry name" value="Glutathione_S-Trfase_N"/>
</dbReference>
<dbReference type="SUPFAM" id="SSF47616">
    <property type="entry name" value="GST C-terminal domain-like"/>
    <property type="match status" value="1"/>
</dbReference>
<evidence type="ECO:0000313" key="2">
    <source>
        <dbReference type="EMBL" id="EOA25404.1"/>
    </source>
</evidence>
<sequence>KIKLYSYWISSCAHRVRIALALKGIDYEYIPVKLKGNQFDPGPLISSFVQRYIEEKVKINAEEKTIWVENAITKGFTAPQIHAAINRFQINMEPYPTLAKCYESYNELPAFQNTVPEKQPDAPSTI</sequence>
<dbReference type="STRING" id="81985.R0H7W0"/>
<dbReference type="GO" id="GO:0006559">
    <property type="term" value="P:L-phenylalanine catabolic process"/>
    <property type="evidence" value="ECO:0007669"/>
    <property type="project" value="TreeGrafter"/>
</dbReference>
<dbReference type="GO" id="GO:0006749">
    <property type="term" value="P:glutathione metabolic process"/>
    <property type="evidence" value="ECO:0007669"/>
    <property type="project" value="TreeGrafter"/>
</dbReference>